<organism evidence="3 4">
    <name type="scientific">Aeromicrobium piscarium</name>
    <dbReference type="NCBI Taxonomy" id="2590901"/>
    <lineage>
        <taxon>Bacteria</taxon>
        <taxon>Bacillati</taxon>
        <taxon>Actinomycetota</taxon>
        <taxon>Actinomycetes</taxon>
        <taxon>Propionibacteriales</taxon>
        <taxon>Nocardioidaceae</taxon>
        <taxon>Aeromicrobium</taxon>
    </lineage>
</organism>
<comment type="caution">
    <text evidence="3">The sequence shown here is derived from an EMBL/GenBank/DDBJ whole genome shotgun (WGS) entry which is preliminary data.</text>
</comment>
<gene>
    <name evidence="3" type="ORF">FNM00_05000</name>
</gene>
<feature type="domain" description="DUF4166" evidence="2">
    <location>
        <begin position="15"/>
        <end position="196"/>
    </location>
</feature>
<evidence type="ECO:0000259" key="2">
    <source>
        <dbReference type="Pfam" id="PF13761"/>
    </source>
</evidence>
<evidence type="ECO:0000256" key="1">
    <source>
        <dbReference type="SAM" id="MobiDB-lite"/>
    </source>
</evidence>
<dbReference type="EMBL" id="VLNT01000002">
    <property type="protein sequence ID" value="TSD65778.1"/>
    <property type="molecule type" value="Genomic_DNA"/>
</dbReference>
<feature type="region of interest" description="Disordered" evidence="1">
    <location>
        <begin position="203"/>
        <end position="233"/>
    </location>
</feature>
<keyword evidence="4" id="KW-1185">Reference proteome</keyword>
<reference evidence="3 4" key="1">
    <citation type="submission" date="2019-07" db="EMBL/GenBank/DDBJ databases">
        <authorList>
            <person name="Zhao L.H."/>
        </authorList>
    </citation>
    <scope>NUCLEOTIDE SEQUENCE [LARGE SCALE GENOMIC DNA]</scope>
    <source>
        <strain evidence="3 4">Co35</strain>
    </source>
</reference>
<sequence>MSIFRQALGDSFDELHPAMQRRFALVPGQRSIGRGVMSRIWRGPAYMTPFLALGATRHLLFSECGTDIGFTIENCGYRDTFGREAVSFVRTFELAPGLRRRFDAAMVRDPERGIVDFLGTHHHVAAALELEVRDGGLELSSTAQSIALGRWWPLPAWATGHARVRESYDESSGQYVIAVRVDHPLCGPIFGYEGRFTAEFDTGPPPAAVMPTRERPLPPSRRSRVLSEPQLVR</sequence>
<accession>A0A554SHE2</accession>
<dbReference type="RefSeq" id="WP_143912033.1">
    <property type="nucleotide sequence ID" value="NZ_VLNT01000002.1"/>
</dbReference>
<proteinExistence type="predicted"/>
<protein>
    <submittedName>
        <fullName evidence="3">DUF4166 domain-containing protein</fullName>
    </submittedName>
</protein>
<dbReference type="InterPro" id="IPR025311">
    <property type="entry name" value="DUF4166"/>
</dbReference>
<evidence type="ECO:0000313" key="3">
    <source>
        <dbReference type="EMBL" id="TSD65778.1"/>
    </source>
</evidence>
<name>A0A554SHE2_9ACTN</name>
<dbReference type="Proteomes" id="UP000316988">
    <property type="component" value="Unassembled WGS sequence"/>
</dbReference>
<dbReference type="Pfam" id="PF13761">
    <property type="entry name" value="DUF4166"/>
    <property type="match status" value="1"/>
</dbReference>
<dbReference type="OrthoDB" id="2448833at2"/>
<dbReference type="AlphaFoldDB" id="A0A554SHE2"/>
<evidence type="ECO:0000313" key="4">
    <source>
        <dbReference type="Proteomes" id="UP000316988"/>
    </source>
</evidence>